<dbReference type="PANTHER" id="PTHR43707">
    <property type="entry name" value="HISTIDYL-TRNA SYNTHETASE"/>
    <property type="match status" value="1"/>
</dbReference>
<keyword evidence="15" id="KW-1185">Reference proteome</keyword>
<dbReference type="RefSeq" id="WP_118990829.1">
    <property type="nucleotide sequence ID" value="NZ_CP023434.1"/>
</dbReference>
<evidence type="ECO:0000256" key="8">
    <source>
        <dbReference type="ARBA" id="ARBA00022917"/>
    </source>
</evidence>
<evidence type="ECO:0000256" key="1">
    <source>
        <dbReference type="ARBA" id="ARBA00004496"/>
    </source>
</evidence>
<accession>A0A347WLH2</accession>
<dbReference type="GO" id="GO:0004821">
    <property type="term" value="F:histidine-tRNA ligase activity"/>
    <property type="evidence" value="ECO:0007669"/>
    <property type="project" value="UniProtKB-UniRule"/>
</dbReference>
<dbReference type="GO" id="GO:0016740">
    <property type="term" value="F:transferase activity"/>
    <property type="evidence" value="ECO:0007669"/>
    <property type="project" value="UniProtKB-ARBA"/>
</dbReference>
<evidence type="ECO:0000313" key="14">
    <source>
        <dbReference type="EMBL" id="AXY25929.1"/>
    </source>
</evidence>
<dbReference type="PROSITE" id="PS50862">
    <property type="entry name" value="AA_TRNA_LIGASE_II"/>
    <property type="match status" value="1"/>
</dbReference>
<evidence type="ECO:0000256" key="3">
    <source>
        <dbReference type="ARBA" id="ARBA00011738"/>
    </source>
</evidence>
<dbReference type="Pfam" id="PF13393">
    <property type="entry name" value="tRNA-synt_His"/>
    <property type="match status" value="1"/>
</dbReference>
<dbReference type="Gene3D" id="3.40.50.800">
    <property type="entry name" value="Anticodon-binding domain"/>
    <property type="match status" value="1"/>
</dbReference>
<dbReference type="InterPro" id="IPR006195">
    <property type="entry name" value="aa-tRNA-synth_II"/>
</dbReference>
<keyword evidence="4 11" id="KW-0963">Cytoplasm</keyword>
<dbReference type="SUPFAM" id="SSF55681">
    <property type="entry name" value="Class II aaRS and biotin synthetases"/>
    <property type="match status" value="1"/>
</dbReference>
<comment type="subunit">
    <text evidence="3 11">Homodimer.</text>
</comment>
<keyword evidence="7 11" id="KW-0067">ATP-binding</keyword>
<dbReference type="PIRSF" id="PIRSF001549">
    <property type="entry name" value="His-tRNA_synth"/>
    <property type="match status" value="1"/>
</dbReference>
<name>A0A347WLH2_9LACT</name>
<dbReference type="InterPro" id="IPR004154">
    <property type="entry name" value="Anticodon-bd"/>
</dbReference>
<evidence type="ECO:0000256" key="12">
    <source>
        <dbReference type="PIRSR" id="PIRSR001549-1"/>
    </source>
</evidence>
<dbReference type="PANTHER" id="PTHR43707:SF1">
    <property type="entry name" value="HISTIDINE--TRNA LIGASE, MITOCHONDRIAL-RELATED"/>
    <property type="match status" value="1"/>
</dbReference>
<evidence type="ECO:0000256" key="10">
    <source>
        <dbReference type="ARBA" id="ARBA00047639"/>
    </source>
</evidence>
<gene>
    <name evidence="11" type="primary">hisS</name>
    <name evidence="14" type="ORF">CL176_07915</name>
</gene>
<keyword evidence="6 11" id="KW-0547">Nucleotide-binding</keyword>
<keyword evidence="9 11" id="KW-0030">Aminoacyl-tRNA synthetase</keyword>
<feature type="binding site" evidence="12">
    <location>
        <position position="258"/>
    </location>
    <ligand>
        <name>L-histidine</name>
        <dbReference type="ChEBI" id="CHEBI:57595"/>
    </ligand>
</feature>
<dbReference type="OrthoDB" id="9800814at2"/>
<dbReference type="EMBL" id="CP023434">
    <property type="protein sequence ID" value="AXY25929.1"/>
    <property type="molecule type" value="Genomic_DNA"/>
</dbReference>
<comment type="catalytic activity">
    <reaction evidence="10 11">
        <text>tRNA(His) + L-histidine + ATP = L-histidyl-tRNA(His) + AMP + diphosphate + H(+)</text>
        <dbReference type="Rhea" id="RHEA:17313"/>
        <dbReference type="Rhea" id="RHEA-COMP:9665"/>
        <dbReference type="Rhea" id="RHEA-COMP:9689"/>
        <dbReference type="ChEBI" id="CHEBI:15378"/>
        <dbReference type="ChEBI" id="CHEBI:30616"/>
        <dbReference type="ChEBI" id="CHEBI:33019"/>
        <dbReference type="ChEBI" id="CHEBI:57595"/>
        <dbReference type="ChEBI" id="CHEBI:78442"/>
        <dbReference type="ChEBI" id="CHEBI:78527"/>
        <dbReference type="ChEBI" id="CHEBI:456215"/>
        <dbReference type="EC" id="6.1.1.21"/>
    </reaction>
</comment>
<dbReference type="GO" id="GO:0006427">
    <property type="term" value="P:histidyl-tRNA aminoacylation"/>
    <property type="evidence" value="ECO:0007669"/>
    <property type="project" value="UniProtKB-UniRule"/>
</dbReference>
<keyword evidence="5 11" id="KW-0436">Ligase</keyword>
<evidence type="ECO:0000256" key="4">
    <source>
        <dbReference type="ARBA" id="ARBA00022490"/>
    </source>
</evidence>
<feature type="binding site" evidence="12">
    <location>
        <begin position="80"/>
        <end position="82"/>
    </location>
    <ligand>
        <name>L-histidine</name>
        <dbReference type="ChEBI" id="CHEBI:57595"/>
    </ligand>
</feature>
<feature type="binding site" evidence="12">
    <location>
        <begin position="262"/>
        <end position="263"/>
    </location>
    <ligand>
        <name>L-histidine</name>
        <dbReference type="ChEBI" id="CHEBI:57595"/>
    </ligand>
</feature>
<comment type="similarity">
    <text evidence="2 11">Belongs to the class-II aminoacyl-tRNA synthetase family.</text>
</comment>
<comment type="subcellular location">
    <subcellularLocation>
        <location evidence="1 11">Cytoplasm</location>
    </subcellularLocation>
</comment>
<evidence type="ECO:0000256" key="2">
    <source>
        <dbReference type="ARBA" id="ARBA00008226"/>
    </source>
</evidence>
<evidence type="ECO:0000256" key="7">
    <source>
        <dbReference type="ARBA" id="ARBA00022840"/>
    </source>
</evidence>
<sequence length="440" mass="49869">MIQKIKGAEDILPKDSYKWQYIEDVARDLFERYLYQEIRTPMMESYDLFSRSVGDTTDIVSKEMYDFYDKGERHIALRPEGTAGVVRAYVEHKLHGPEFAKPLKLYYIGPMFRYERPQAGRQRQFHQIGVEAFGSVNPATDAEIIALAWHFFEELEVKNLKLYLNSLGKPEERQVYREALIEYFTPVKDQLSKDSQKRLETNPMRIIDSKAPEDKALSQDAPAIIDFLGDESRKHFEQVQAHLDALNIPYTIDPTIVRGLDYYQHTIFEIIVEDDSIGAQSTVCGGGRYDGLVEQIGGPAESGIGFAIGMERLLILLEEQGIEIPAVEPVDIYVMGLGEEVETVTLQIVQAARQAGLIAERDYLGRSMKSQFKTISKLNTKLVMTVGEQELADGLVQLKNQDTGKQATEKLADVLADIASVYRKHTMDTSVIDEFFKGGF</sequence>
<organism evidence="14 15">
    <name type="scientific">Suicoccus acidiformans</name>
    <dbReference type="NCBI Taxonomy" id="2036206"/>
    <lineage>
        <taxon>Bacteria</taxon>
        <taxon>Bacillati</taxon>
        <taxon>Bacillota</taxon>
        <taxon>Bacilli</taxon>
        <taxon>Lactobacillales</taxon>
        <taxon>Aerococcaceae</taxon>
        <taxon>Suicoccus</taxon>
    </lineage>
</organism>
<dbReference type="GO" id="GO:0140096">
    <property type="term" value="F:catalytic activity, acting on a protein"/>
    <property type="evidence" value="ECO:0007669"/>
    <property type="project" value="UniProtKB-ARBA"/>
</dbReference>
<dbReference type="InterPro" id="IPR036621">
    <property type="entry name" value="Anticodon-bd_dom_sf"/>
</dbReference>
<protein>
    <recommendedName>
        <fullName evidence="11">Histidine--tRNA ligase</fullName>
        <ecNumber evidence="11">6.1.1.21</ecNumber>
    </recommendedName>
    <alternativeName>
        <fullName evidence="11">Histidyl-tRNA synthetase</fullName>
        <shortName evidence="11">HisRS</shortName>
    </alternativeName>
</protein>
<dbReference type="Gene3D" id="3.30.930.10">
    <property type="entry name" value="Bira Bifunctional Protein, Domain 2"/>
    <property type="match status" value="1"/>
</dbReference>
<dbReference type="SUPFAM" id="SSF52954">
    <property type="entry name" value="Class II aaRS ABD-related"/>
    <property type="match status" value="1"/>
</dbReference>
<evidence type="ECO:0000256" key="6">
    <source>
        <dbReference type="ARBA" id="ARBA00022741"/>
    </source>
</evidence>
<reference evidence="14 15" key="1">
    <citation type="submission" date="2017-09" db="EMBL/GenBank/DDBJ databases">
        <title>Complete genome sequence of Oxytococcus suis strain ZY16052.</title>
        <authorList>
            <person name="Li F."/>
        </authorList>
    </citation>
    <scope>NUCLEOTIDE SEQUENCE [LARGE SCALE GENOMIC DNA]</scope>
    <source>
        <strain evidence="14 15">ZY16052</strain>
    </source>
</reference>
<dbReference type="InterPro" id="IPR041715">
    <property type="entry name" value="HisRS-like_core"/>
</dbReference>
<evidence type="ECO:0000256" key="5">
    <source>
        <dbReference type="ARBA" id="ARBA00022598"/>
    </source>
</evidence>
<feature type="binding site" evidence="12">
    <location>
        <position position="131"/>
    </location>
    <ligand>
        <name>L-histidine</name>
        <dbReference type="ChEBI" id="CHEBI:57595"/>
    </ligand>
</feature>
<evidence type="ECO:0000256" key="9">
    <source>
        <dbReference type="ARBA" id="ARBA00023146"/>
    </source>
</evidence>
<evidence type="ECO:0000259" key="13">
    <source>
        <dbReference type="PROSITE" id="PS50862"/>
    </source>
</evidence>
<evidence type="ECO:0000256" key="11">
    <source>
        <dbReference type="HAMAP-Rule" id="MF_00127"/>
    </source>
</evidence>
<proteinExistence type="inferred from homology"/>
<feature type="binding site" evidence="12">
    <location>
        <position position="127"/>
    </location>
    <ligand>
        <name>L-histidine</name>
        <dbReference type="ChEBI" id="CHEBI:57595"/>
    </ligand>
</feature>
<dbReference type="KEGG" id="abae:CL176_07915"/>
<dbReference type="CDD" id="cd00773">
    <property type="entry name" value="HisRS-like_core"/>
    <property type="match status" value="1"/>
</dbReference>
<keyword evidence="8 11" id="KW-0648">Protein biosynthesis</keyword>
<feature type="binding site" evidence="12">
    <location>
        <position position="113"/>
    </location>
    <ligand>
        <name>L-histidine</name>
        <dbReference type="ChEBI" id="CHEBI:57595"/>
    </ligand>
</feature>
<evidence type="ECO:0000313" key="15">
    <source>
        <dbReference type="Proteomes" id="UP000263232"/>
    </source>
</evidence>
<dbReference type="Proteomes" id="UP000263232">
    <property type="component" value="Chromosome"/>
</dbReference>
<dbReference type="GO" id="GO:0005737">
    <property type="term" value="C:cytoplasm"/>
    <property type="evidence" value="ECO:0007669"/>
    <property type="project" value="UniProtKB-SubCell"/>
</dbReference>
<dbReference type="FunFam" id="3.30.930.10:FF:000005">
    <property type="entry name" value="Histidine--tRNA ligase"/>
    <property type="match status" value="1"/>
</dbReference>
<dbReference type="InterPro" id="IPR045864">
    <property type="entry name" value="aa-tRNA-synth_II/BPL/LPL"/>
</dbReference>
<dbReference type="HAMAP" id="MF_00127">
    <property type="entry name" value="His_tRNA_synth"/>
    <property type="match status" value="1"/>
</dbReference>
<dbReference type="NCBIfam" id="TIGR00442">
    <property type="entry name" value="hisS"/>
    <property type="match status" value="1"/>
</dbReference>
<feature type="domain" description="Aminoacyl-transfer RNA synthetases class-II family profile" evidence="13">
    <location>
        <begin position="22"/>
        <end position="329"/>
    </location>
</feature>
<dbReference type="GO" id="GO:0005524">
    <property type="term" value="F:ATP binding"/>
    <property type="evidence" value="ECO:0007669"/>
    <property type="project" value="UniProtKB-UniRule"/>
</dbReference>
<dbReference type="AlphaFoldDB" id="A0A347WLH2"/>
<dbReference type="EC" id="6.1.1.21" evidence="11"/>
<dbReference type="Pfam" id="PF03129">
    <property type="entry name" value="HGTP_anticodon"/>
    <property type="match status" value="1"/>
</dbReference>
<dbReference type="InterPro" id="IPR004516">
    <property type="entry name" value="HisRS/HisZ"/>
</dbReference>
<dbReference type="InterPro" id="IPR015807">
    <property type="entry name" value="His-tRNA-ligase"/>
</dbReference>